<dbReference type="Pfam" id="PF01638">
    <property type="entry name" value="HxlR"/>
    <property type="match status" value="1"/>
</dbReference>
<dbReference type="KEGG" id="crw:CROST_013950"/>
<accession>A0A1S8LPA5</accession>
<dbReference type="InterPro" id="IPR036390">
    <property type="entry name" value="WH_DNA-bd_sf"/>
</dbReference>
<dbReference type="PROSITE" id="PS51118">
    <property type="entry name" value="HTH_HXLR"/>
    <property type="match status" value="1"/>
</dbReference>
<dbReference type="InterPro" id="IPR036388">
    <property type="entry name" value="WH-like_DNA-bd_sf"/>
</dbReference>
<proteinExistence type="predicted"/>
<dbReference type="STRING" id="84029.CROST_02390"/>
<reference evidence="1 2" key="1">
    <citation type="submission" date="2022-04" db="EMBL/GenBank/DDBJ databases">
        <title>Genome sequence of C. roseum typestrain.</title>
        <authorList>
            <person name="Poehlein A."/>
            <person name="Schoch T."/>
            <person name="Duerre P."/>
            <person name="Daniel R."/>
        </authorList>
    </citation>
    <scope>NUCLEOTIDE SEQUENCE [LARGE SCALE GENOMIC DNA]</scope>
    <source>
        <strain evidence="1 2">DSM 7320</strain>
    </source>
</reference>
<dbReference type="Gene3D" id="1.10.10.10">
    <property type="entry name" value="Winged helix-like DNA-binding domain superfamily/Winged helix DNA-binding domain"/>
    <property type="match status" value="1"/>
</dbReference>
<dbReference type="PANTHER" id="PTHR33204:SF37">
    <property type="entry name" value="HTH-TYPE TRANSCRIPTIONAL REGULATOR YODB"/>
    <property type="match status" value="1"/>
</dbReference>
<organism evidence="1 2">
    <name type="scientific">Clostridium felsineum</name>
    <dbReference type="NCBI Taxonomy" id="36839"/>
    <lineage>
        <taxon>Bacteria</taxon>
        <taxon>Bacillati</taxon>
        <taxon>Bacillota</taxon>
        <taxon>Clostridia</taxon>
        <taxon>Eubacteriales</taxon>
        <taxon>Clostridiaceae</taxon>
        <taxon>Clostridium</taxon>
    </lineage>
</organism>
<dbReference type="RefSeq" id="WP_077832482.1">
    <property type="nucleotide sequence ID" value="NZ_CP096983.1"/>
</dbReference>
<dbReference type="PANTHER" id="PTHR33204">
    <property type="entry name" value="TRANSCRIPTIONAL REGULATOR, MARR FAMILY"/>
    <property type="match status" value="1"/>
</dbReference>
<evidence type="ECO:0000313" key="2">
    <source>
        <dbReference type="Proteomes" id="UP000190951"/>
    </source>
</evidence>
<dbReference type="InterPro" id="IPR002577">
    <property type="entry name" value="HTH_HxlR"/>
</dbReference>
<dbReference type="AlphaFoldDB" id="A0A1S8LPA5"/>
<keyword evidence="2" id="KW-1185">Reference proteome</keyword>
<protein>
    <submittedName>
        <fullName evidence="1">HTH-type transcriptional regulator YodB</fullName>
    </submittedName>
</protein>
<name>A0A1S8LPA5_9CLOT</name>
<dbReference type="SUPFAM" id="SSF46785">
    <property type="entry name" value="Winged helix' DNA-binding domain"/>
    <property type="match status" value="1"/>
</dbReference>
<evidence type="ECO:0000313" key="1">
    <source>
        <dbReference type="EMBL" id="URZ10685.1"/>
    </source>
</evidence>
<dbReference type="Proteomes" id="UP000190951">
    <property type="component" value="Chromosome"/>
</dbReference>
<gene>
    <name evidence="1" type="primary">yodB</name>
    <name evidence="1" type="ORF">CROST_013950</name>
</gene>
<dbReference type="EMBL" id="CP096983">
    <property type="protein sequence ID" value="URZ10685.1"/>
    <property type="molecule type" value="Genomic_DNA"/>
</dbReference>
<sequence>MDTFKLCPHLEAAFEILGKRWNGLIVHSLLNGAKRFSDIQEIIPSLSARMLTERFKELEKQGIIVRRVYPETPVRIEYELNEKGLELKSVMEEIQKWAEKWTQHIIKFLKLISNWF</sequence>